<protein>
    <recommendedName>
        <fullName evidence="1">Asparagine synthetase domain-containing protein</fullName>
    </recommendedName>
</protein>
<accession>W4LB34</accession>
<name>W4LB34_ENTF1</name>
<dbReference type="SUPFAM" id="SSF52402">
    <property type="entry name" value="Adenine nucleotide alpha hydrolases-like"/>
    <property type="match status" value="1"/>
</dbReference>
<evidence type="ECO:0000313" key="2">
    <source>
        <dbReference type="EMBL" id="ETW95144.1"/>
    </source>
</evidence>
<dbReference type="InterPro" id="IPR001962">
    <property type="entry name" value="Asn_synthase"/>
</dbReference>
<keyword evidence="3" id="KW-1185">Reference proteome</keyword>
<evidence type="ECO:0000259" key="1">
    <source>
        <dbReference type="Pfam" id="PF00733"/>
    </source>
</evidence>
<dbReference type="EMBL" id="AZHW01000953">
    <property type="protein sequence ID" value="ETW95144.1"/>
    <property type="molecule type" value="Genomic_DNA"/>
</dbReference>
<dbReference type="Proteomes" id="UP000019141">
    <property type="component" value="Unassembled WGS sequence"/>
</dbReference>
<reference evidence="2 3" key="1">
    <citation type="journal article" date="2014" name="Nature">
        <title>An environmental bacterial taxon with a large and distinct metabolic repertoire.</title>
        <authorList>
            <person name="Wilson M.C."/>
            <person name="Mori T."/>
            <person name="Ruckert C."/>
            <person name="Uria A.R."/>
            <person name="Helf M.J."/>
            <person name="Takada K."/>
            <person name="Gernert C."/>
            <person name="Steffens U.A."/>
            <person name="Heycke N."/>
            <person name="Schmitt S."/>
            <person name="Rinke C."/>
            <person name="Helfrich E.J."/>
            <person name="Brachmann A.O."/>
            <person name="Gurgui C."/>
            <person name="Wakimoto T."/>
            <person name="Kracht M."/>
            <person name="Crusemann M."/>
            <person name="Hentschel U."/>
            <person name="Abe I."/>
            <person name="Matsunaga S."/>
            <person name="Kalinowski J."/>
            <person name="Takeyama H."/>
            <person name="Piel J."/>
        </authorList>
    </citation>
    <scope>NUCLEOTIDE SEQUENCE [LARGE SCALE GENOMIC DNA]</scope>
    <source>
        <strain evidence="3">TSY1</strain>
    </source>
</reference>
<dbReference type="HOGENOM" id="CLU_1164187_0_0_7"/>
<sequence length="238" mass="26717">MFFNRNVVSPVEQVVRVLRRSVQMPLLAQPVATNSLCGLAYHPDAETRLELVELIRRWMDNTGTPGQNAARLPALDVALSCCRMLAQKDKSIFDASGHQVVYPFLRDPVIGLAVERARHWPGSEKPKRVLKSILTSHMPPGMVYRPKSGFDGPYANLFAQPRFLQAFDRLVSGDSVLAGMLDISKMKSIRQWIEAGEPLGIQTSWFLWTAIFTDCWMAQLKAAHLRQPAPTPPMHLQS</sequence>
<dbReference type="GO" id="GO:0004066">
    <property type="term" value="F:asparagine synthase (glutamine-hydrolyzing) activity"/>
    <property type="evidence" value="ECO:0007669"/>
    <property type="project" value="InterPro"/>
</dbReference>
<comment type="caution">
    <text evidence="2">The sequence shown here is derived from an EMBL/GenBank/DDBJ whole genome shotgun (WGS) entry which is preliminary data.</text>
</comment>
<proteinExistence type="predicted"/>
<dbReference type="Pfam" id="PF00733">
    <property type="entry name" value="Asn_synthase"/>
    <property type="match status" value="1"/>
</dbReference>
<gene>
    <name evidence="2" type="ORF">ETSY1_31920</name>
</gene>
<evidence type="ECO:0000313" key="3">
    <source>
        <dbReference type="Proteomes" id="UP000019141"/>
    </source>
</evidence>
<dbReference type="AlphaFoldDB" id="W4LB34"/>
<organism evidence="2 3">
    <name type="scientific">Entotheonella factor</name>
    <dbReference type="NCBI Taxonomy" id="1429438"/>
    <lineage>
        <taxon>Bacteria</taxon>
        <taxon>Pseudomonadati</taxon>
        <taxon>Nitrospinota/Tectimicrobiota group</taxon>
        <taxon>Candidatus Tectimicrobiota</taxon>
        <taxon>Candidatus Entotheonellia</taxon>
        <taxon>Candidatus Entotheonellales</taxon>
        <taxon>Candidatus Entotheonellaceae</taxon>
        <taxon>Candidatus Entotheonella</taxon>
    </lineage>
</organism>
<dbReference type="GO" id="GO:0006529">
    <property type="term" value="P:asparagine biosynthetic process"/>
    <property type="evidence" value="ECO:0007669"/>
    <property type="project" value="InterPro"/>
</dbReference>
<feature type="domain" description="Asparagine synthetase" evidence="1">
    <location>
        <begin position="83"/>
        <end position="187"/>
    </location>
</feature>